<reference evidence="6 7" key="1">
    <citation type="journal article" date="2020" name="Nat. Food">
        <title>A phased Vanilla planifolia genome enables genetic improvement of flavour and production.</title>
        <authorList>
            <person name="Hasing T."/>
            <person name="Tang H."/>
            <person name="Brym M."/>
            <person name="Khazi F."/>
            <person name="Huang T."/>
            <person name="Chambers A.H."/>
        </authorList>
    </citation>
    <scope>NUCLEOTIDE SEQUENCE [LARGE SCALE GENOMIC DNA]</scope>
    <source>
        <tissue evidence="5">Leaf</tissue>
    </source>
</reference>
<feature type="repeat" description="PPR" evidence="3">
    <location>
        <begin position="124"/>
        <end position="158"/>
    </location>
</feature>
<dbReference type="Pfam" id="PF20431">
    <property type="entry name" value="E_motif"/>
    <property type="match status" value="1"/>
</dbReference>
<dbReference type="Gene3D" id="1.25.40.10">
    <property type="entry name" value="Tetratricopeptide repeat domain"/>
    <property type="match status" value="3"/>
</dbReference>
<protein>
    <recommendedName>
        <fullName evidence="8">Pentatricopeptide repeat-containing protein</fullName>
    </recommendedName>
</protein>
<evidence type="ECO:0000313" key="6">
    <source>
        <dbReference type="Proteomes" id="UP000636800"/>
    </source>
</evidence>
<dbReference type="PROSITE" id="PS51375">
    <property type="entry name" value="PPR"/>
    <property type="match status" value="1"/>
</dbReference>
<dbReference type="Pfam" id="PF13041">
    <property type="entry name" value="PPR_2"/>
    <property type="match status" value="1"/>
</dbReference>
<dbReference type="OrthoDB" id="185373at2759"/>
<dbReference type="EMBL" id="JADCNM010000008">
    <property type="protein sequence ID" value="KAG0471124.1"/>
    <property type="molecule type" value="Genomic_DNA"/>
</dbReference>
<accession>A0A835QER2</accession>
<dbReference type="InterPro" id="IPR011990">
    <property type="entry name" value="TPR-like_helical_dom_sf"/>
</dbReference>
<sequence length="340" mass="37505">MYTKCGSLGDVEKTFFSIQEKDIITCNSYISACSAFGEPDKGLMVYRNMYDIYGLSPDDFTLAGILAACSELFCIQYGAQIHGHLIRTKLELETGVVNAIISMYAKCGCINYANHVFNLMPKRNLVSWNIIIVALGHHGHARLAVQIFQQMQSDGIKPDSATFVGLLSACSHAGMVNEGKVYFDSMVQFYGYPPKIEHVSCLIDLLGRAARLEEAEAYANMFSFGNDLVILGSLLSSCRLHGNLVVGQRVAKKLLELQPTSSSPFVLLSTLYASDGRWNSVALAWKMLRNSGIKKEVGYSLVTVDGVFHKFTVGNYSHLRIENILDTLGSLNLLSKRVSQ</sequence>
<evidence type="ECO:0000256" key="1">
    <source>
        <dbReference type="ARBA" id="ARBA00006643"/>
    </source>
</evidence>
<dbReference type="InterPro" id="IPR046848">
    <property type="entry name" value="E_motif"/>
</dbReference>
<dbReference type="NCBIfam" id="TIGR00756">
    <property type="entry name" value="PPR"/>
    <property type="match status" value="2"/>
</dbReference>
<comment type="caution">
    <text evidence="5">The sequence shown here is derived from an EMBL/GenBank/DDBJ whole genome shotgun (WGS) entry which is preliminary data.</text>
</comment>
<dbReference type="Pfam" id="PF01535">
    <property type="entry name" value="PPR"/>
    <property type="match status" value="1"/>
</dbReference>
<dbReference type="EMBL" id="JADCNL010000146">
    <property type="protein sequence ID" value="KAG0449961.1"/>
    <property type="molecule type" value="Genomic_DNA"/>
</dbReference>
<dbReference type="InterPro" id="IPR002885">
    <property type="entry name" value="PPR_rpt"/>
</dbReference>
<dbReference type="Proteomes" id="UP000636800">
    <property type="component" value="Unassembled WGS sequence"/>
</dbReference>
<dbReference type="InterPro" id="IPR046960">
    <property type="entry name" value="PPR_At4g14850-like_plant"/>
</dbReference>
<organism evidence="5 7">
    <name type="scientific">Vanilla planifolia</name>
    <name type="common">Vanilla</name>
    <dbReference type="NCBI Taxonomy" id="51239"/>
    <lineage>
        <taxon>Eukaryota</taxon>
        <taxon>Viridiplantae</taxon>
        <taxon>Streptophyta</taxon>
        <taxon>Embryophyta</taxon>
        <taxon>Tracheophyta</taxon>
        <taxon>Spermatophyta</taxon>
        <taxon>Magnoliopsida</taxon>
        <taxon>Liliopsida</taxon>
        <taxon>Asparagales</taxon>
        <taxon>Orchidaceae</taxon>
        <taxon>Vanilloideae</taxon>
        <taxon>Vanilleae</taxon>
        <taxon>Vanilla</taxon>
    </lineage>
</organism>
<dbReference type="Proteomes" id="UP000639772">
    <property type="component" value="Unassembled WGS sequence"/>
</dbReference>
<evidence type="ECO:0000313" key="5">
    <source>
        <dbReference type="EMBL" id="KAG0471124.1"/>
    </source>
</evidence>
<gene>
    <name evidence="5" type="ORF">HPP92_015670</name>
    <name evidence="4" type="ORF">HPP92_027137</name>
</gene>
<evidence type="ECO:0000313" key="4">
    <source>
        <dbReference type="EMBL" id="KAG0449961.1"/>
    </source>
</evidence>
<evidence type="ECO:0008006" key="8">
    <source>
        <dbReference type="Google" id="ProtNLM"/>
    </source>
</evidence>
<dbReference type="GO" id="GO:0003729">
    <property type="term" value="F:mRNA binding"/>
    <property type="evidence" value="ECO:0007669"/>
    <property type="project" value="UniProtKB-ARBA"/>
</dbReference>
<dbReference type="PANTHER" id="PTHR47926:SF452">
    <property type="entry name" value="PENTATRICOPEPTIDE REPEAT-CONTAINING PROTEIN"/>
    <property type="match status" value="1"/>
</dbReference>
<dbReference type="AlphaFoldDB" id="A0A835QER2"/>
<proteinExistence type="inferred from homology"/>
<name>A0A835QER2_VANPL</name>
<keyword evidence="6" id="KW-1185">Reference proteome</keyword>
<evidence type="ECO:0000313" key="7">
    <source>
        <dbReference type="Proteomes" id="UP000639772"/>
    </source>
</evidence>
<comment type="similarity">
    <text evidence="1">Belongs to the PPR family. PCMP-H subfamily.</text>
</comment>
<dbReference type="GO" id="GO:0009451">
    <property type="term" value="P:RNA modification"/>
    <property type="evidence" value="ECO:0007669"/>
    <property type="project" value="InterPro"/>
</dbReference>
<keyword evidence="2" id="KW-0677">Repeat</keyword>
<evidence type="ECO:0000256" key="3">
    <source>
        <dbReference type="PROSITE-ProRule" id="PRU00708"/>
    </source>
</evidence>
<evidence type="ECO:0000256" key="2">
    <source>
        <dbReference type="ARBA" id="ARBA00022737"/>
    </source>
</evidence>
<dbReference type="PANTHER" id="PTHR47926">
    <property type="entry name" value="PENTATRICOPEPTIDE REPEAT-CONTAINING PROTEIN"/>
    <property type="match status" value="1"/>
</dbReference>
<dbReference type="FunFam" id="1.25.40.10:FF:000690">
    <property type="entry name" value="Pentatricopeptide repeat-containing protein"/>
    <property type="match status" value="1"/>
</dbReference>